<proteinExistence type="predicted"/>
<gene>
    <name evidence="2" type="ORF">MBRA1_002580</name>
</gene>
<dbReference type="Proteomes" id="UP001216638">
    <property type="component" value="Chromosome 3"/>
</dbReference>
<evidence type="ECO:0000313" key="3">
    <source>
        <dbReference type="Proteomes" id="UP001216638"/>
    </source>
</evidence>
<accession>A0AAF0IQB4</accession>
<evidence type="ECO:0000256" key="1">
    <source>
        <dbReference type="SAM" id="MobiDB-lite"/>
    </source>
</evidence>
<sequence length="74" mass="7825">MDPLLQPLLRLSTSSKPEEVSNEDAKAQIDAFMAEYKHRCGADPTGNPDGADVANSGGVLLSQLINLRNGLDSA</sequence>
<dbReference type="AlphaFoldDB" id="A0AAF0IQB4"/>
<name>A0AAF0IQB4_9BASI</name>
<dbReference type="EMBL" id="CP119953">
    <property type="protein sequence ID" value="WFC95925.1"/>
    <property type="molecule type" value="Genomic_DNA"/>
</dbReference>
<protein>
    <submittedName>
        <fullName evidence="2">Uncharacterized protein</fullName>
    </submittedName>
</protein>
<keyword evidence="3" id="KW-1185">Reference proteome</keyword>
<reference evidence="2" key="1">
    <citation type="submission" date="2023-03" db="EMBL/GenBank/DDBJ databases">
        <title>Mating type loci evolution in Malassezia.</title>
        <authorList>
            <person name="Coelho M.A."/>
        </authorList>
    </citation>
    <scope>NUCLEOTIDE SEQUENCE</scope>
    <source>
        <strain evidence="2">CBS 14135</strain>
    </source>
</reference>
<feature type="region of interest" description="Disordered" evidence="1">
    <location>
        <begin position="1"/>
        <end position="23"/>
    </location>
</feature>
<evidence type="ECO:0000313" key="2">
    <source>
        <dbReference type="EMBL" id="WFC95925.1"/>
    </source>
</evidence>
<organism evidence="2 3">
    <name type="scientific">Malassezia brasiliensis</name>
    <dbReference type="NCBI Taxonomy" id="1821822"/>
    <lineage>
        <taxon>Eukaryota</taxon>
        <taxon>Fungi</taxon>
        <taxon>Dikarya</taxon>
        <taxon>Basidiomycota</taxon>
        <taxon>Ustilaginomycotina</taxon>
        <taxon>Malasseziomycetes</taxon>
        <taxon>Malasseziales</taxon>
        <taxon>Malasseziaceae</taxon>
        <taxon>Malassezia</taxon>
    </lineage>
</organism>